<evidence type="ECO:0008006" key="5">
    <source>
        <dbReference type="Google" id="ProtNLM"/>
    </source>
</evidence>
<feature type="chain" id="PRO_5008282603" description="Secreted protein" evidence="2">
    <location>
        <begin position="29"/>
        <end position="120"/>
    </location>
</feature>
<evidence type="ECO:0000313" key="4">
    <source>
        <dbReference type="Proteomes" id="UP000093858"/>
    </source>
</evidence>
<feature type="region of interest" description="Disordered" evidence="1">
    <location>
        <begin position="43"/>
        <end position="120"/>
    </location>
</feature>
<proteinExistence type="predicted"/>
<gene>
    <name evidence="3" type="ORF">A6R73_09355</name>
</gene>
<organism evidence="3 4">
    <name type="scientific">Xanthomonas graminis pv. poae</name>
    <dbReference type="NCBI Taxonomy" id="227946"/>
    <lineage>
        <taxon>Bacteria</taxon>
        <taxon>Pseudomonadati</taxon>
        <taxon>Pseudomonadota</taxon>
        <taxon>Gammaproteobacteria</taxon>
        <taxon>Lysobacterales</taxon>
        <taxon>Lysobacteraceae</taxon>
        <taxon>Xanthomonas</taxon>
        <taxon>Xanthomonas translucens group</taxon>
        <taxon>Xanthomonas graminis</taxon>
    </lineage>
</organism>
<protein>
    <recommendedName>
        <fullName evidence="5">Secreted protein</fullName>
    </recommendedName>
</protein>
<evidence type="ECO:0000313" key="3">
    <source>
        <dbReference type="EMBL" id="OAX57652.1"/>
    </source>
</evidence>
<name>A0A199P8Z4_9XANT</name>
<evidence type="ECO:0000256" key="2">
    <source>
        <dbReference type="SAM" id="SignalP"/>
    </source>
</evidence>
<evidence type="ECO:0000256" key="1">
    <source>
        <dbReference type="SAM" id="MobiDB-lite"/>
    </source>
</evidence>
<accession>A0A199P8Z4</accession>
<dbReference type="Proteomes" id="UP000093858">
    <property type="component" value="Unassembled WGS sequence"/>
</dbReference>
<feature type="compositionally biased region" description="Polar residues" evidence="1">
    <location>
        <begin position="55"/>
        <end position="65"/>
    </location>
</feature>
<dbReference type="RefSeq" id="WP_064538104.1">
    <property type="nucleotide sequence ID" value="NZ_LWSU01000017.1"/>
</dbReference>
<comment type="caution">
    <text evidence="3">The sequence shown here is derived from an EMBL/GenBank/DDBJ whole genome shotgun (WGS) entry which is preliminary data.</text>
</comment>
<keyword evidence="2" id="KW-0732">Signal</keyword>
<feature type="compositionally biased region" description="Basic and acidic residues" evidence="1">
    <location>
        <begin position="99"/>
        <end position="113"/>
    </location>
</feature>
<feature type="signal peptide" evidence="2">
    <location>
        <begin position="1"/>
        <end position="28"/>
    </location>
</feature>
<reference evidence="3 4" key="1">
    <citation type="submission" date="2016-04" db="EMBL/GenBank/DDBJ databases">
        <title>Xanthomonas translucens phylogeny.</title>
        <authorList>
            <person name="Langlois P."/>
        </authorList>
    </citation>
    <scope>NUCLEOTIDE SEQUENCE [LARGE SCALE GENOMIC DNA]</scope>
    <source>
        <strain evidence="3 4">B99</strain>
    </source>
</reference>
<dbReference type="EMBL" id="LWSU01000017">
    <property type="protein sequence ID" value="OAX57652.1"/>
    <property type="molecule type" value="Genomic_DNA"/>
</dbReference>
<dbReference type="AlphaFoldDB" id="A0A199P8Z4"/>
<sequence length="120" mass="11169">MSIPSRPSTALAGAVLLGGLGLSASALAMTELAQGYALGAQAVAPPSTDKAASTLPAQPTSRSTPANAAGAGKAAEASGAGHAQDAAAAKPDKSAAAAAKHDDKAMAEGKCGEGKCGGGG</sequence>
<feature type="compositionally biased region" description="Low complexity" evidence="1">
    <location>
        <begin position="66"/>
        <end position="98"/>
    </location>
</feature>